<keyword evidence="3 5" id="KW-0808">Transferase</keyword>
<dbReference type="GO" id="GO:0003723">
    <property type="term" value="F:RNA binding"/>
    <property type="evidence" value="ECO:0007669"/>
    <property type="project" value="InterPro"/>
</dbReference>
<evidence type="ECO:0000313" key="5">
    <source>
        <dbReference type="EMBL" id="AZP05532.1"/>
    </source>
</evidence>
<dbReference type="OrthoDB" id="9794400at2"/>
<evidence type="ECO:0000256" key="1">
    <source>
        <dbReference type="ARBA" id="ARBA00007228"/>
    </source>
</evidence>
<dbReference type="GO" id="GO:0005737">
    <property type="term" value="C:cytoplasm"/>
    <property type="evidence" value="ECO:0007669"/>
    <property type="project" value="UniProtKB-ARBA"/>
</dbReference>
<reference evidence="6" key="1">
    <citation type="submission" date="2018-12" db="EMBL/GenBank/DDBJ databases">
        <title>Complete genome sequencing of Jeotgalibaca sp. H21T32.</title>
        <authorList>
            <person name="Bae J.-W."/>
            <person name="Lee S.-Y."/>
        </authorList>
    </citation>
    <scope>NUCLEOTIDE SEQUENCE [LARGE SCALE GENOMIC DNA]</scope>
    <source>
        <strain evidence="6">H21T32</strain>
    </source>
</reference>
<dbReference type="InterPro" id="IPR001537">
    <property type="entry name" value="SpoU_MeTrfase"/>
</dbReference>
<dbReference type="KEGG" id="jeh:EJN90_13220"/>
<dbReference type="PANTHER" id="PTHR43191">
    <property type="entry name" value="RRNA METHYLTRANSFERASE 3"/>
    <property type="match status" value="1"/>
</dbReference>
<dbReference type="GO" id="GO:0008173">
    <property type="term" value="F:RNA methyltransferase activity"/>
    <property type="evidence" value="ECO:0007669"/>
    <property type="project" value="InterPro"/>
</dbReference>
<dbReference type="SMART" id="SM00967">
    <property type="entry name" value="SpoU_sub_bind"/>
    <property type="match status" value="1"/>
</dbReference>
<dbReference type="GO" id="GO:0006396">
    <property type="term" value="P:RNA processing"/>
    <property type="evidence" value="ECO:0007669"/>
    <property type="project" value="InterPro"/>
</dbReference>
<sequence>MEKIISTSNQKVKEWRKLHTLKGRKQSAMYMIEGEHLFIEAIKNDITIETIIITENYLRKYSEAEQEELFTKAILVSDSVMRSLSQTETAPGVICILSIIEQKLPKEITGKYILLDAVQDPGNAGTIVRTADAAGFNGVVFGTGSVDPFNDKVIRSMQGSHFHIPIYRMSLPELIDRLQESAIPVFGTALDEKAQRYRDVPITDSAAIILGNEGNGVSNQLLAKTDGNIYIPIIGKAESLNVAVAASILMYHFVP</sequence>
<dbReference type="AlphaFoldDB" id="A0A3S9HDU0"/>
<dbReference type="InterPro" id="IPR013123">
    <property type="entry name" value="SpoU_subst-bd"/>
</dbReference>
<dbReference type="SUPFAM" id="SSF55315">
    <property type="entry name" value="L30e-like"/>
    <property type="match status" value="1"/>
</dbReference>
<evidence type="ECO:0000259" key="4">
    <source>
        <dbReference type="SMART" id="SM00967"/>
    </source>
</evidence>
<proteinExistence type="inferred from homology"/>
<dbReference type="InterPro" id="IPR053888">
    <property type="entry name" value="MRM3-like_sub_bind"/>
</dbReference>
<evidence type="ECO:0000256" key="2">
    <source>
        <dbReference type="ARBA" id="ARBA00022603"/>
    </source>
</evidence>
<dbReference type="Gene3D" id="3.40.1280.10">
    <property type="match status" value="1"/>
</dbReference>
<dbReference type="InterPro" id="IPR051259">
    <property type="entry name" value="rRNA_Methyltransferase"/>
</dbReference>
<keyword evidence="6" id="KW-1185">Reference proteome</keyword>
<feature type="domain" description="RNA 2-O ribose methyltransferase substrate binding" evidence="4">
    <location>
        <begin position="31"/>
        <end position="103"/>
    </location>
</feature>
<name>A0A3S9HDU0_9LACT</name>
<protein>
    <submittedName>
        <fullName evidence="5">RNA methyltransferase</fullName>
    </submittedName>
</protein>
<evidence type="ECO:0000313" key="6">
    <source>
        <dbReference type="Proteomes" id="UP000273326"/>
    </source>
</evidence>
<dbReference type="SUPFAM" id="SSF75217">
    <property type="entry name" value="alpha/beta knot"/>
    <property type="match status" value="1"/>
</dbReference>
<accession>A0A3S9HDU0</accession>
<keyword evidence="2 5" id="KW-0489">Methyltransferase</keyword>
<dbReference type="PANTHER" id="PTHR43191:SF2">
    <property type="entry name" value="RRNA METHYLTRANSFERASE 3, MITOCHONDRIAL"/>
    <property type="match status" value="1"/>
</dbReference>
<dbReference type="Gene3D" id="3.30.1330.30">
    <property type="match status" value="1"/>
</dbReference>
<evidence type="ECO:0000256" key="3">
    <source>
        <dbReference type="ARBA" id="ARBA00022679"/>
    </source>
</evidence>
<dbReference type="RefSeq" id="WP_126112027.1">
    <property type="nucleotide sequence ID" value="NZ_CP034465.1"/>
</dbReference>
<dbReference type="EMBL" id="CP034465">
    <property type="protein sequence ID" value="AZP05532.1"/>
    <property type="molecule type" value="Genomic_DNA"/>
</dbReference>
<dbReference type="CDD" id="cd18095">
    <property type="entry name" value="SpoU-like_rRNA-MTase"/>
    <property type="match status" value="1"/>
</dbReference>
<organism evidence="5 6">
    <name type="scientific">Jeotgalibaca ciconiae</name>
    <dbReference type="NCBI Taxonomy" id="2496265"/>
    <lineage>
        <taxon>Bacteria</taxon>
        <taxon>Bacillati</taxon>
        <taxon>Bacillota</taxon>
        <taxon>Bacilli</taxon>
        <taxon>Lactobacillales</taxon>
        <taxon>Carnobacteriaceae</taxon>
        <taxon>Jeotgalibaca</taxon>
    </lineage>
</organism>
<dbReference type="Pfam" id="PF22435">
    <property type="entry name" value="MRM3-like_sub_bind"/>
    <property type="match status" value="1"/>
</dbReference>
<dbReference type="InterPro" id="IPR029028">
    <property type="entry name" value="Alpha/beta_knot_MTases"/>
</dbReference>
<dbReference type="Pfam" id="PF00588">
    <property type="entry name" value="SpoU_methylase"/>
    <property type="match status" value="1"/>
</dbReference>
<gene>
    <name evidence="5" type="ORF">EJN90_13220</name>
</gene>
<dbReference type="InterPro" id="IPR029064">
    <property type="entry name" value="Ribosomal_eL30-like_sf"/>
</dbReference>
<dbReference type="Proteomes" id="UP000273326">
    <property type="component" value="Chromosome"/>
</dbReference>
<dbReference type="GO" id="GO:0032259">
    <property type="term" value="P:methylation"/>
    <property type="evidence" value="ECO:0007669"/>
    <property type="project" value="UniProtKB-KW"/>
</dbReference>
<dbReference type="InterPro" id="IPR029026">
    <property type="entry name" value="tRNA_m1G_MTases_N"/>
</dbReference>
<comment type="similarity">
    <text evidence="1">Belongs to the class IV-like SAM-binding methyltransferase superfamily. RNA methyltransferase TrmH family.</text>
</comment>